<dbReference type="PROSITE" id="PS50943">
    <property type="entry name" value="HTH_CROC1"/>
    <property type="match status" value="1"/>
</dbReference>
<dbReference type="Pfam" id="PF01381">
    <property type="entry name" value="HTH_3"/>
    <property type="match status" value="1"/>
</dbReference>
<dbReference type="Gene3D" id="2.10.109.10">
    <property type="entry name" value="Umud Fragment, subunit A"/>
    <property type="match status" value="1"/>
</dbReference>
<dbReference type="Pfam" id="PF00717">
    <property type="entry name" value="Peptidase_S24"/>
    <property type="match status" value="1"/>
</dbReference>
<dbReference type="SMART" id="SM00530">
    <property type="entry name" value="HTH_XRE"/>
    <property type="match status" value="1"/>
</dbReference>
<evidence type="ECO:0000259" key="1">
    <source>
        <dbReference type="PROSITE" id="PS50943"/>
    </source>
</evidence>
<dbReference type="CDD" id="cd00093">
    <property type="entry name" value="HTH_XRE"/>
    <property type="match status" value="1"/>
</dbReference>
<comment type="caution">
    <text evidence="2">The sequence shown here is derived from an EMBL/GenBank/DDBJ whole genome shotgun (WGS) entry which is preliminary data.</text>
</comment>
<dbReference type="AlphaFoldDB" id="A0A3M6QW33"/>
<reference evidence="2 3" key="1">
    <citation type="submission" date="2018-10" db="EMBL/GenBank/DDBJ databases">
        <title>Draft genome of Cortibacter populi DSM10536.</title>
        <authorList>
            <person name="Bernier A.-M."/>
            <person name="Bernard K."/>
        </authorList>
    </citation>
    <scope>NUCLEOTIDE SEQUENCE [LARGE SCALE GENOMIC DNA]</scope>
    <source>
        <strain evidence="2 3">DSM 105136</strain>
    </source>
</reference>
<accession>A0A3M6QW33</accession>
<dbReference type="Gene3D" id="1.10.260.40">
    <property type="entry name" value="lambda repressor-like DNA-binding domains"/>
    <property type="match status" value="1"/>
</dbReference>
<dbReference type="Proteomes" id="UP000278006">
    <property type="component" value="Unassembled WGS sequence"/>
</dbReference>
<gene>
    <name evidence="2" type="ORF">D8I35_09530</name>
</gene>
<dbReference type="GO" id="GO:0003677">
    <property type="term" value="F:DNA binding"/>
    <property type="evidence" value="ECO:0007669"/>
    <property type="project" value="InterPro"/>
</dbReference>
<organism evidence="2 3">
    <name type="scientific">Corticibacter populi</name>
    <dbReference type="NCBI Taxonomy" id="1550736"/>
    <lineage>
        <taxon>Bacteria</taxon>
        <taxon>Pseudomonadati</taxon>
        <taxon>Pseudomonadota</taxon>
        <taxon>Betaproteobacteria</taxon>
        <taxon>Burkholderiales</taxon>
        <taxon>Comamonadaceae</taxon>
        <taxon>Corticibacter</taxon>
    </lineage>
</organism>
<protein>
    <submittedName>
        <fullName evidence="2">Helix-turn-helix domain-containing protein</fullName>
    </submittedName>
</protein>
<dbReference type="InterPro" id="IPR039418">
    <property type="entry name" value="LexA-like"/>
</dbReference>
<dbReference type="SUPFAM" id="SSF51306">
    <property type="entry name" value="LexA/Signal peptidase"/>
    <property type="match status" value="1"/>
</dbReference>
<keyword evidence="3" id="KW-1185">Reference proteome</keyword>
<feature type="domain" description="HTH cro/C1-type" evidence="1">
    <location>
        <begin position="37"/>
        <end position="91"/>
    </location>
</feature>
<dbReference type="InterPro" id="IPR001387">
    <property type="entry name" value="Cro/C1-type_HTH"/>
</dbReference>
<dbReference type="InterPro" id="IPR036286">
    <property type="entry name" value="LexA/Signal_pep-like_sf"/>
</dbReference>
<sequence length="269" mass="30460">MWHMRKASISIQSYQVFLSPRHIDNLYYCPMEIKDWIKAARQHKNWTQQQLGDAIGRTKANVGHWENGLHQPKLDMLLKIAAETGFPAPIYKSLIESQNAADTARAARYLVEQYNSTEHDSPNISAARSTHGPYPLISDVQAGDWTEICDNFASGDAERWLMSAHNLGPHGYLLRVEGKSMYAPGEEYSFAPGMLLHVRPDIDPLPGQFVIVRREESKAATFKRYLLIEGHPYLVAINPDWPKEMKYLELMPGDVWCGVVVDASLGRLP</sequence>
<name>A0A3M6QW33_9BURK</name>
<dbReference type="InterPro" id="IPR010982">
    <property type="entry name" value="Lambda_DNA-bd_dom_sf"/>
</dbReference>
<dbReference type="CDD" id="cd06529">
    <property type="entry name" value="S24_LexA-like"/>
    <property type="match status" value="1"/>
</dbReference>
<proteinExistence type="predicted"/>
<dbReference type="InterPro" id="IPR015927">
    <property type="entry name" value="Peptidase_S24_S26A/B/C"/>
</dbReference>
<evidence type="ECO:0000313" key="2">
    <source>
        <dbReference type="EMBL" id="RMX06732.1"/>
    </source>
</evidence>
<evidence type="ECO:0000313" key="3">
    <source>
        <dbReference type="Proteomes" id="UP000278006"/>
    </source>
</evidence>
<dbReference type="EMBL" id="RDQO01000002">
    <property type="protein sequence ID" value="RMX06732.1"/>
    <property type="molecule type" value="Genomic_DNA"/>
</dbReference>
<dbReference type="SUPFAM" id="SSF47413">
    <property type="entry name" value="lambda repressor-like DNA-binding domains"/>
    <property type="match status" value="1"/>
</dbReference>